<dbReference type="Gene3D" id="1.20.5.1930">
    <property type="match status" value="1"/>
</dbReference>
<organism evidence="7 8">
    <name type="scientific">Actinorugispora endophytica</name>
    <dbReference type="NCBI Taxonomy" id="1605990"/>
    <lineage>
        <taxon>Bacteria</taxon>
        <taxon>Bacillati</taxon>
        <taxon>Actinomycetota</taxon>
        <taxon>Actinomycetes</taxon>
        <taxon>Streptosporangiales</taxon>
        <taxon>Nocardiopsidaceae</taxon>
        <taxon>Actinorugispora</taxon>
    </lineage>
</organism>
<evidence type="ECO:0000259" key="6">
    <source>
        <dbReference type="Pfam" id="PF07730"/>
    </source>
</evidence>
<dbReference type="OrthoDB" id="5241784at2"/>
<dbReference type="GO" id="GO:0046983">
    <property type="term" value="F:protein dimerization activity"/>
    <property type="evidence" value="ECO:0007669"/>
    <property type="project" value="InterPro"/>
</dbReference>
<dbReference type="GO" id="GO:0016020">
    <property type="term" value="C:membrane"/>
    <property type="evidence" value="ECO:0007669"/>
    <property type="project" value="InterPro"/>
</dbReference>
<feature type="transmembrane region" description="Helical" evidence="5">
    <location>
        <begin position="172"/>
        <end position="199"/>
    </location>
</feature>
<dbReference type="PANTHER" id="PTHR24421:SF63">
    <property type="entry name" value="SENSOR HISTIDINE KINASE DESK"/>
    <property type="match status" value="1"/>
</dbReference>
<dbReference type="GO" id="GO:0000155">
    <property type="term" value="F:phosphorelay sensor kinase activity"/>
    <property type="evidence" value="ECO:0007669"/>
    <property type="project" value="InterPro"/>
</dbReference>
<evidence type="ECO:0000313" key="7">
    <source>
        <dbReference type="EMBL" id="TDQ55079.1"/>
    </source>
</evidence>
<dbReference type="Gene3D" id="3.30.565.10">
    <property type="entry name" value="Histidine kinase-like ATPase, C-terminal domain"/>
    <property type="match status" value="1"/>
</dbReference>
<sequence length="419" mass="44378">MTGLRNGRAPAAPPAGTAERSARRLRFSRRVVHCSLGAVPLMMLLFITVQVLVNASNGVAEGVLAAVGADRPWTAALAFVPAVPLAWLTLWLVGIRLGRSAARPEVVLHCSFALLLVLMALLDVGLWSLATASMWWSVAVLVATRRQAVGYSLVLLLVPAARLVFFPEPDPLLMAVIVFCSCFYAALFLVCNLAVLWLWEIAHEAVLAREAQARLAVSEERLRFARDMHDLVGHSLSGIAVKSELAARLAARDPERAAAEMASVQQVARDALREVRAAVSGYRDVDLAAEIASVRSVLTAVGARTTVAGEHVALPPDLRTLTAWVIREAATNVLRHSSARRCDITLTEQDRALVVEVYNDGVSSGADSRFGNGLTGLAERAAGAGGALSAAATDDGGFLLRAVLPVRAPAGAGLREAAA</sequence>
<feature type="domain" description="Signal transduction histidine kinase subgroup 3 dimerisation and phosphoacceptor" evidence="6">
    <location>
        <begin position="220"/>
        <end position="286"/>
    </location>
</feature>
<keyword evidence="5" id="KW-1133">Transmembrane helix</keyword>
<feature type="transmembrane region" description="Helical" evidence="5">
    <location>
        <begin position="148"/>
        <end position="165"/>
    </location>
</feature>
<keyword evidence="5" id="KW-0812">Transmembrane</keyword>
<dbReference type="SUPFAM" id="SSF55874">
    <property type="entry name" value="ATPase domain of HSP90 chaperone/DNA topoisomerase II/histidine kinase"/>
    <property type="match status" value="1"/>
</dbReference>
<feature type="transmembrane region" description="Helical" evidence="5">
    <location>
        <begin position="73"/>
        <end position="94"/>
    </location>
</feature>
<dbReference type="InterPro" id="IPR050482">
    <property type="entry name" value="Sensor_HK_TwoCompSys"/>
</dbReference>
<dbReference type="RefSeq" id="WP_133739661.1">
    <property type="nucleotide sequence ID" value="NZ_SNYN01000001.1"/>
</dbReference>
<keyword evidence="3" id="KW-0902">Two-component regulatory system</keyword>
<keyword evidence="5" id="KW-0472">Membrane</keyword>
<dbReference type="EMBL" id="SNYN01000001">
    <property type="protein sequence ID" value="TDQ55079.1"/>
    <property type="molecule type" value="Genomic_DNA"/>
</dbReference>
<evidence type="ECO:0000256" key="3">
    <source>
        <dbReference type="ARBA" id="ARBA00023012"/>
    </source>
</evidence>
<dbReference type="InterPro" id="IPR011712">
    <property type="entry name" value="Sig_transdc_His_kin_sub3_dim/P"/>
</dbReference>
<reference evidence="7 8" key="1">
    <citation type="submission" date="2019-03" db="EMBL/GenBank/DDBJ databases">
        <title>Genomic Encyclopedia of Type Strains, Phase IV (KMG-IV): sequencing the most valuable type-strain genomes for metagenomic binning, comparative biology and taxonomic classification.</title>
        <authorList>
            <person name="Goeker M."/>
        </authorList>
    </citation>
    <scope>NUCLEOTIDE SEQUENCE [LARGE SCALE GENOMIC DNA]</scope>
    <source>
        <strain evidence="7 8">DSM 46770</strain>
    </source>
</reference>
<evidence type="ECO:0000256" key="2">
    <source>
        <dbReference type="ARBA" id="ARBA00022777"/>
    </source>
</evidence>
<proteinExistence type="predicted"/>
<evidence type="ECO:0000313" key="8">
    <source>
        <dbReference type="Proteomes" id="UP000295281"/>
    </source>
</evidence>
<dbReference type="Proteomes" id="UP000295281">
    <property type="component" value="Unassembled WGS sequence"/>
</dbReference>
<feature type="region of interest" description="Disordered" evidence="4">
    <location>
        <begin position="1"/>
        <end position="21"/>
    </location>
</feature>
<feature type="transmembrane region" description="Helical" evidence="5">
    <location>
        <begin position="31"/>
        <end position="53"/>
    </location>
</feature>
<keyword evidence="2 7" id="KW-0418">Kinase</keyword>
<name>A0A4R6V7K7_9ACTN</name>
<protein>
    <submittedName>
        <fullName evidence="7">Two-component system sensor histidine kinase DesK</fullName>
    </submittedName>
</protein>
<dbReference type="AlphaFoldDB" id="A0A4R6V7K7"/>
<accession>A0A4R6V7K7</accession>
<dbReference type="Pfam" id="PF07730">
    <property type="entry name" value="HisKA_3"/>
    <property type="match status" value="1"/>
</dbReference>
<keyword evidence="8" id="KW-1185">Reference proteome</keyword>
<dbReference type="InterPro" id="IPR036890">
    <property type="entry name" value="HATPase_C_sf"/>
</dbReference>
<gene>
    <name evidence="7" type="ORF">EV190_101402</name>
</gene>
<comment type="caution">
    <text evidence="7">The sequence shown here is derived from an EMBL/GenBank/DDBJ whole genome shotgun (WGS) entry which is preliminary data.</text>
</comment>
<keyword evidence="1" id="KW-0808">Transferase</keyword>
<dbReference type="PANTHER" id="PTHR24421">
    <property type="entry name" value="NITRATE/NITRITE SENSOR PROTEIN NARX-RELATED"/>
    <property type="match status" value="1"/>
</dbReference>
<evidence type="ECO:0000256" key="5">
    <source>
        <dbReference type="SAM" id="Phobius"/>
    </source>
</evidence>
<evidence type="ECO:0000256" key="4">
    <source>
        <dbReference type="SAM" id="MobiDB-lite"/>
    </source>
</evidence>
<feature type="transmembrane region" description="Helical" evidence="5">
    <location>
        <begin position="106"/>
        <end position="128"/>
    </location>
</feature>
<evidence type="ECO:0000256" key="1">
    <source>
        <dbReference type="ARBA" id="ARBA00022679"/>
    </source>
</evidence>